<accession>A0A9J6ZSC3</accession>
<name>A0A9J6ZSC3_9BACT</name>
<dbReference type="RefSeq" id="WP_250724699.1">
    <property type="nucleotide sequence ID" value="NZ_CP098400.1"/>
</dbReference>
<dbReference type="AlphaFoldDB" id="A0A9J6ZSC3"/>
<reference evidence="1" key="2">
    <citation type="submission" date="2022-06" db="EMBL/GenBank/DDBJ databases">
        <title>Xiashengella guii gen. nov. sp. nov., a bacterium isolated form anaerobic digestion tank.</title>
        <authorList>
            <person name="Huang H."/>
        </authorList>
    </citation>
    <scope>NUCLEOTIDE SEQUENCE</scope>
    <source>
        <strain evidence="1">Ai-910</strain>
    </source>
</reference>
<dbReference type="Pfam" id="PF19519">
    <property type="entry name" value="DUF6051"/>
    <property type="match status" value="1"/>
</dbReference>
<dbReference type="InterPro" id="IPR029058">
    <property type="entry name" value="AB_hydrolase_fold"/>
</dbReference>
<proteinExistence type="predicted"/>
<evidence type="ECO:0000313" key="2">
    <source>
        <dbReference type="Proteomes" id="UP001056426"/>
    </source>
</evidence>
<evidence type="ECO:0000313" key="1">
    <source>
        <dbReference type="EMBL" id="URW80467.1"/>
    </source>
</evidence>
<dbReference type="Proteomes" id="UP001056426">
    <property type="component" value="Chromosome"/>
</dbReference>
<keyword evidence="2" id="KW-1185">Reference proteome</keyword>
<protein>
    <submittedName>
        <fullName evidence="1">DUF6051 family protein</fullName>
    </submittedName>
</protein>
<sequence length="381" mass="43078">MELFATSALLKKQFNLSAGTSDFGEGVTSTICTFSSDFDFSPIRPDAPLSQEELNILTENGKDGNFTFRYPVFYDSQLKGKNNKAILLLHGLNERSWEKYLSWAYFLVKHTGRSVIMFPIAFHMNRTPQQWGNARLMHSLSDYRRRNKNVQNTSFANLALSLRMEYTPQMFPISGTQTYFDLVKLCTEIKEGRHELFEANTSVNIFAYSIGALLAEILLIANPASLFSGERAFLFCGGASVDKMNPNSKSIIDSEATRQLNEFLKCNYKVSDLMRIPEQNMPMLPKAWDSFRYLSCGDCCTRERDLALAGIKGQIKTLGLGFDSVISPRAIEETLHSNFSILSPRYPGSHENPFPLLKDEQGREVEDTFNTIFSEASKFLA</sequence>
<organism evidence="1 2">
    <name type="scientific">Xiashengella succiniciproducens</name>
    <dbReference type="NCBI Taxonomy" id="2949635"/>
    <lineage>
        <taxon>Bacteria</taxon>
        <taxon>Pseudomonadati</taxon>
        <taxon>Bacteroidota</taxon>
        <taxon>Bacteroidia</taxon>
        <taxon>Marinilabiliales</taxon>
        <taxon>Marinilabiliaceae</taxon>
        <taxon>Xiashengella</taxon>
    </lineage>
</organism>
<reference evidence="1" key="1">
    <citation type="submission" date="2022-05" db="EMBL/GenBank/DDBJ databases">
        <authorList>
            <person name="Sun X."/>
        </authorList>
    </citation>
    <scope>NUCLEOTIDE SEQUENCE</scope>
    <source>
        <strain evidence="1">Ai-910</strain>
    </source>
</reference>
<dbReference type="SUPFAM" id="SSF53474">
    <property type="entry name" value="alpha/beta-Hydrolases"/>
    <property type="match status" value="1"/>
</dbReference>
<gene>
    <name evidence="1" type="ORF">M9189_03765</name>
</gene>
<dbReference type="InterPro" id="IPR046114">
    <property type="entry name" value="DUF6051"/>
</dbReference>
<dbReference type="EMBL" id="CP098400">
    <property type="protein sequence ID" value="URW80467.1"/>
    <property type="molecule type" value="Genomic_DNA"/>
</dbReference>
<dbReference type="KEGG" id="alkq:M9189_03765"/>